<comment type="caution">
    <text evidence="4">The sequence shown here is derived from an EMBL/GenBank/DDBJ whole genome shotgun (WGS) entry which is preliminary data.</text>
</comment>
<dbReference type="Gene3D" id="3.40.50.300">
    <property type="entry name" value="P-loop containing nucleotide triphosphate hydrolases"/>
    <property type="match status" value="1"/>
</dbReference>
<dbReference type="SUPFAM" id="SSF52540">
    <property type="entry name" value="P-loop containing nucleoside triphosphate hydrolases"/>
    <property type="match status" value="1"/>
</dbReference>
<protein>
    <recommendedName>
        <fullName evidence="3">SF4 helicase domain-containing protein</fullName>
    </recommendedName>
</protein>
<dbReference type="InterPro" id="IPR003593">
    <property type="entry name" value="AAA+_ATPase"/>
</dbReference>
<dbReference type="Pfam" id="PF03796">
    <property type="entry name" value="DnaB_C"/>
    <property type="match status" value="1"/>
</dbReference>
<gene>
    <name evidence="4" type="ORF">GCM10009754_70320</name>
</gene>
<dbReference type="CDD" id="cd00984">
    <property type="entry name" value="DnaB_C"/>
    <property type="match status" value="1"/>
</dbReference>
<feature type="region of interest" description="Disordered" evidence="2">
    <location>
        <begin position="1"/>
        <end position="40"/>
    </location>
</feature>
<name>A0ABN2SA50_9PSEU</name>
<dbReference type="PANTHER" id="PTHR30153">
    <property type="entry name" value="REPLICATIVE DNA HELICASE DNAB"/>
    <property type="match status" value="1"/>
</dbReference>
<dbReference type="InterPro" id="IPR027417">
    <property type="entry name" value="P-loop_NTPase"/>
</dbReference>
<evidence type="ECO:0000259" key="3">
    <source>
        <dbReference type="PROSITE" id="PS51199"/>
    </source>
</evidence>
<feature type="domain" description="SF4 helicase" evidence="3">
    <location>
        <begin position="69"/>
        <end position="339"/>
    </location>
</feature>
<proteinExistence type="predicted"/>
<reference evidence="4 5" key="1">
    <citation type="journal article" date="2019" name="Int. J. Syst. Evol. Microbiol.">
        <title>The Global Catalogue of Microorganisms (GCM) 10K type strain sequencing project: providing services to taxonomists for standard genome sequencing and annotation.</title>
        <authorList>
            <consortium name="The Broad Institute Genomics Platform"/>
            <consortium name="The Broad Institute Genome Sequencing Center for Infectious Disease"/>
            <person name="Wu L."/>
            <person name="Ma J."/>
        </authorList>
    </citation>
    <scope>NUCLEOTIDE SEQUENCE [LARGE SCALE GENOMIC DNA]</scope>
    <source>
        <strain evidence="4 5">JCM 14545</strain>
    </source>
</reference>
<dbReference type="EMBL" id="BAAANN010000038">
    <property type="protein sequence ID" value="GAA1983168.1"/>
    <property type="molecule type" value="Genomic_DNA"/>
</dbReference>
<keyword evidence="5" id="KW-1185">Reference proteome</keyword>
<evidence type="ECO:0000256" key="1">
    <source>
        <dbReference type="ARBA" id="ARBA00022515"/>
    </source>
</evidence>
<evidence type="ECO:0000313" key="5">
    <source>
        <dbReference type="Proteomes" id="UP001501116"/>
    </source>
</evidence>
<dbReference type="SMART" id="SM00382">
    <property type="entry name" value="AAA"/>
    <property type="match status" value="1"/>
</dbReference>
<keyword evidence="1" id="KW-0639">Primosome</keyword>
<organism evidence="4 5">
    <name type="scientific">Amycolatopsis minnesotensis</name>
    <dbReference type="NCBI Taxonomy" id="337894"/>
    <lineage>
        <taxon>Bacteria</taxon>
        <taxon>Bacillati</taxon>
        <taxon>Actinomycetota</taxon>
        <taxon>Actinomycetes</taxon>
        <taxon>Pseudonocardiales</taxon>
        <taxon>Pseudonocardiaceae</taxon>
        <taxon>Amycolatopsis</taxon>
    </lineage>
</organism>
<evidence type="ECO:0000313" key="4">
    <source>
        <dbReference type="EMBL" id="GAA1983168.1"/>
    </source>
</evidence>
<dbReference type="Proteomes" id="UP001501116">
    <property type="component" value="Unassembled WGS sequence"/>
</dbReference>
<evidence type="ECO:0000256" key="2">
    <source>
        <dbReference type="SAM" id="MobiDB-lite"/>
    </source>
</evidence>
<dbReference type="InterPro" id="IPR007694">
    <property type="entry name" value="DNA_helicase_DnaB-like_C"/>
</dbReference>
<accession>A0ABN2SA50</accession>
<sequence length="339" mass="37122">MRTSPVPEPEVPETGRSGPLQDQAAEQSMPDEMPRSVGYEAGERRAGTDFVAMGDLAQSMLAGLDASASNDEPSGVPTGFLELDELTAGLHPGQMITVAGRPGMGKSTLGLDFARACSIRRGPGGGIEPGCPSAVFSLEMSREEIMQRLYSAEARVRLSNMRTGQMSDTDWTRIRQIARDTTSVPLFIDDSPSLTMMEIRSKAWRIKQRHGLALLVVDCLQLLTAGGRYESRQQEVSELSRQLKFLAKELEVPVVAISQLNRGPEQRADKRPMLSDLRESGAIEQDSDLVILLHRPDFYDRDSPRGGEADLIVAKHRAGPQSTIVVAHQLHFSRFANLA</sequence>
<dbReference type="PROSITE" id="PS51199">
    <property type="entry name" value="SF4_HELICASE"/>
    <property type="match status" value="1"/>
</dbReference>
<dbReference type="PANTHER" id="PTHR30153:SF2">
    <property type="entry name" value="REPLICATIVE DNA HELICASE"/>
    <property type="match status" value="1"/>
</dbReference>